<name>A0ABD5WFN6_9EURY</name>
<organism evidence="3 4">
    <name type="scientific">Halobaculum lipolyticum</name>
    <dbReference type="NCBI Taxonomy" id="3032001"/>
    <lineage>
        <taxon>Archaea</taxon>
        <taxon>Methanobacteriati</taxon>
        <taxon>Methanobacteriota</taxon>
        <taxon>Stenosarchaea group</taxon>
        <taxon>Halobacteria</taxon>
        <taxon>Halobacteriales</taxon>
        <taxon>Haloferacaceae</taxon>
        <taxon>Halobaculum</taxon>
    </lineage>
</organism>
<dbReference type="GeneID" id="81125377"/>
<dbReference type="Pfam" id="PF26418">
    <property type="entry name" value="DUF8113"/>
    <property type="match status" value="1"/>
</dbReference>
<dbReference type="InterPro" id="IPR058426">
    <property type="entry name" value="DUF8113"/>
</dbReference>
<protein>
    <recommendedName>
        <fullName evidence="2">DUF8113 domain-containing protein</fullName>
    </recommendedName>
</protein>
<dbReference type="Proteomes" id="UP001596461">
    <property type="component" value="Unassembled WGS sequence"/>
</dbReference>
<comment type="caution">
    <text evidence="3">The sequence shown here is derived from an EMBL/GenBank/DDBJ whole genome shotgun (WGS) entry which is preliminary data.</text>
</comment>
<reference evidence="3 4" key="1">
    <citation type="journal article" date="2019" name="Int. J. Syst. Evol. Microbiol.">
        <title>The Global Catalogue of Microorganisms (GCM) 10K type strain sequencing project: providing services to taxonomists for standard genome sequencing and annotation.</title>
        <authorList>
            <consortium name="The Broad Institute Genomics Platform"/>
            <consortium name="The Broad Institute Genome Sequencing Center for Infectious Disease"/>
            <person name="Wu L."/>
            <person name="Ma J."/>
        </authorList>
    </citation>
    <scope>NUCLEOTIDE SEQUENCE [LARGE SCALE GENOMIC DNA]</scope>
    <source>
        <strain evidence="3 4">DT31</strain>
    </source>
</reference>
<proteinExistence type="predicted"/>
<dbReference type="AlphaFoldDB" id="A0ABD5WFN6"/>
<dbReference type="RefSeq" id="WP_284030541.1">
    <property type="nucleotide sequence ID" value="NZ_CP126154.1"/>
</dbReference>
<keyword evidence="4" id="KW-1185">Reference proteome</keyword>
<evidence type="ECO:0000259" key="2">
    <source>
        <dbReference type="Pfam" id="PF26418"/>
    </source>
</evidence>
<feature type="region of interest" description="Disordered" evidence="1">
    <location>
        <begin position="1"/>
        <end position="20"/>
    </location>
</feature>
<accession>A0ABD5WFN6</accession>
<gene>
    <name evidence="3" type="ORF">ACFQL9_08225</name>
</gene>
<evidence type="ECO:0000256" key="1">
    <source>
        <dbReference type="SAM" id="MobiDB-lite"/>
    </source>
</evidence>
<sequence>MSDDTDTSDPADDEPPADAAFERELATARALLDDADDVSALHVGVVRGDRVDSTAARRSEGEQAGLETLTLLASHLRTVADEAGVDYETVAADAAGLAGQVDELPTGAETAAPDTDGAHTDAGDAAADDE</sequence>
<evidence type="ECO:0000313" key="3">
    <source>
        <dbReference type="EMBL" id="MFC7069624.1"/>
    </source>
</evidence>
<evidence type="ECO:0000313" key="4">
    <source>
        <dbReference type="Proteomes" id="UP001596461"/>
    </source>
</evidence>
<dbReference type="EMBL" id="JBHTAH010000005">
    <property type="protein sequence ID" value="MFC7069624.1"/>
    <property type="molecule type" value="Genomic_DNA"/>
</dbReference>
<feature type="compositionally biased region" description="Acidic residues" evidence="1">
    <location>
        <begin position="1"/>
        <end position="16"/>
    </location>
</feature>
<feature type="region of interest" description="Disordered" evidence="1">
    <location>
        <begin position="103"/>
        <end position="130"/>
    </location>
</feature>
<feature type="domain" description="DUF8113" evidence="2">
    <location>
        <begin position="18"/>
        <end position="103"/>
    </location>
</feature>